<comment type="catalytic activity">
    <reaction evidence="5 8">
        <text>an N-terminal (5-L-glutamyl)-[peptide] + an alpha-amino acid = 5-L-glutamyl amino acid + an N-terminal L-alpha-aminoacyl-[peptide]</text>
        <dbReference type="Rhea" id="RHEA:23904"/>
        <dbReference type="Rhea" id="RHEA-COMP:9780"/>
        <dbReference type="Rhea" id="RHEA-COMP:9795"/>
        <dbReference type="ChEBI" id="CHEBI:77644"/>
        <dbReference type="ChEBI" id="CHEBI:78597"/>
        <dbReference type="ChEBI" id="CHEBI:78599"/>
        <dbReference type="ChEBI" id="CHEBI:78608"/>
        <dbReference type="EC" id="2.3.2.2"/>
    </reaction>
</comment>
<dbReference type="InterPro" id="IPR029055">
    <property type="entry name" value="Ntn_hydrolases_N"/>
</dbReference>
<evidence type="ECO:0000256" key="5">
    <source>
        <dbReference type="ARBA" id="ARBA00047417"/>
    </source>
</evidence>
<organism evidence="10 11">
    <name type="scientific">OM182 bacterium MED-G24</name>
    <dbReference type="NCBI Taxonomy" id="1986255"/>
    <lineage>
        <taxon>Bacteria</taxon>
        <taxon>Pseudomonadati</taxon>
        <taxon>Pseudomonadota</taxon>
        <taxon>Gammaproteobacteria</taxon>
        <taxon>OMG group</taxon>
        <taxon>OM182 clade</taxon>
    </lineage>
</organism>
<dbReference type="PANTHER" id="PTHR43199">
    <property type="entry name" value="GLUTATHIONE HYDROLASE"/>
    <property type="match status" value="1"/>
</dbReference>
<proteinExistence type="inferred from homology"/>
<dbReference type="EC" id="3.4.19.13" evidence="8"/>
<evidence type="ECO:0000256" key="2">
    <source>
        <dbReference type="ARBA" id="ARBA00001089"/>
    </source>
</evidence>
<dbReference type="Pfam" id="PF01019">
    <property type="entry name" value="G_glu_transpept"/>
    <property type="match status" value="1"/>
</dbReference>
<evidence type="ECO:0000313" key="10">
    <source>
        <dbReference type="EMBL" id="PDH37102.1"/>
    </source>
</evidence>
<evidence type="ECO:0000256" key="9">
    <source>
        <dbReference type="SAM" id="SignalP"/>
    </source>
</evidence>
<dbReference type="PANTHER" id="PTHR43199:SF6">
    <property type="entry name" value="GLUTATHIONE HYDROLASE PROENZYME"/>
    <property type="match status" value="1"/>
</dbReference>
<evidence type="ECO:0000256" key="8">
    <source>
        <dbReference type="RuleBase" id="RU368036"/>
    </source>
</evidence>
<keyword evidence="4 8" id="KW-0012">Acyltransferase</keyword>
<dbReference type="InterPro" id="IPR055262">
    <property type="entry name" value="GGT_CS"/>
</dbReference>
<dbReference type="PROSITE" id="PS00462">
    <property type="entry name" value="G_GLU_TRANSPEPTIDASE"/>
    <property type="match status" value="1"/>
</dbReference>
<dbReference type="GO" id="GO:0036374">
    <property type="term" value="F:glutathione hydrolase activity"/>
    <property type="evidence" value="ECO:0007669"/>
    <property type="project" value="UniProtKB-UniRule"/>
</dbReference>
<dbReference type="NCBIfam" id="TIGR00066">
    <property type="entry name" value="g_glut_trans"/>
    <property type="match status" value="1"/>
</dbReference>
<evidence type="ECO:0000256" key="1">
    <source>
        <dbReference type="ARBA" id="ARBA00001049"/>
    </source>
</evidence>
<feature type="active site" description="Nucleophile" evidence="6">
    <location>
        <position position="389"/>
    </location>
</feature>
<dbReference type="EC" id="2.3.2.2" evidence="8"/>
<keyword evidence="8" id="KW-0378">Hydrolase</keyword>
<dbReference type="Gene3D" id="3.60.20.40">
    <property type="match status" value="1"/>
</dbReference>
<dbReference type="AlphaFoldDB" id="A0A2A5WKY4"/>
<dbReference type="Gene3D" id="1.10.246.130">
    <property type="match status" value="1"/>
</dbReference>
<feature type="chain" id="PRO_5012698353" description="Glutathione hydrolase proenzyme" evidence="9">
    <location>
        <begin position="37"/>
        <end position="580"/>
    </location>
</feature>
<feature type="binding site" evidence="7">
    <location>
        <position position="112"/>
    </location>
    <ligand>
        <name>L-glutamate</name>
        <dbReference type="ChEBI" id="CHEBI:29985"/>
    </ligand>
</feature>
<dbReference type="PRINTS" id="PR01210">
    <property type="entry name" value="GGTRANSPTASE"/>
</dbReference>
<keyword evidence="8" id="KW-0317">Glutathione biosynthesis</keyword>
<protein>
    <recommendedName>
        <fullName evidence="8">Glutathione hydrolase proenzyme</fullName>
        <ecNumber evidence="8">2.3.2.2</ecNumber>
        <ecNumber evidence="8">3.4.19.13</ecNumber>
    </recommendedName>
    <component>
        <recommendedName>
            <fullName evidence="8">Glutathione hydrolase large chain</fullName>
        </recommendedName>
    </component>
    <component>
        <recommendedName>
            <fullName evidence="8">Glutathione hydrolase small chain</fullName>
        </recommendedName>
    </component>
</protein>
<dbReference type="InterPro" id="IPR000101">
    <property type="entry name" value="GGT_peptidase"/>
</dbReference>
<accession>A0A2A5WKY4</accession>
<comment type="catalytic activity">
    <reaction evidence="2 8">
        <text>glutathione + H2O = L-cysteinylglycine + L-glutamate</text>
        <dbReference type="Rhea" id="RHEA:28807"/>
        <dbReference type="ChEBI" id="CHEBI:15377"/>
        <dbReference type="ChEBI" id="CHEBI:29985"/>
        <dbReference type="ChEBI" id="CHEBI:57925"/>
        <dbReference type="ChEBI" id="CHEBI:61694"/>
        <dbReference type="EC" id="3.4.19.13"/>
    </reaction>
</comment>
<comment type="caution">
    <text evidence="10">The sequence shown here is derived from an EMBL/GenBank/DDBJ whole genome shotgun (WGS) entry which is preliminary data.</text>
</comment>
<keyword evidence="9" id="KW-0732">Signal</keyword>
<keyword evidence="8" id="KW-0865">Zymogen</keyword>
<dbReference type="InterPro" id="IPR043137">
    <property type="entry name" value="GGT_ssub_C"/>
</dbReference>
<name>A0A2A5WKY4_9GAMM</name>
<dbReference type="UniPathway" id="UPA00204"/>
<feature type="binding site" evidence="7">
    <location>
        <begin position="407"/>
        <end position="409"/>
    </location>
    <ligand>
        <name>L-glutamate</name>
        <dbReference type="ChEBI" id="CHEBI:29985"/>
    </ligand>
</feature>
<comment type="similarity">
    <text evidence="3 8">Belongs to the gamma-glutamyltransferase family.</text>
</comment>
<reference evidence="10 11" key="1">
    <citation type="submission" date="2017-08" db="EMBL/GenBank/DDBJ databases">
        <title>Fine stratification of microbial communities through a metagenomic profile of the photic zone.</title>
        <authorList>
            <person name="Haro-Moreno J.M."/>
            <person name="Lopez-Perez M."/>
            <person name="De La Torre J."/>
            <person name="Picazo A."/>
            <person name="Camacho A."/>
            <person name="Rodriguez-Valera F."/>
        </authorList>
    </citation>
    <scope>NUCLEOTIDE SEQUENCE [LARGE SCALE GENOMIC DNA]</scope>
    <source>
        <strain evidence="10">MED-G24</strain>
    </source>
</reference>
<gene>
    <name evidence="10" type="primary">ggt</name>
    <name evidence="10" type="ORF">CNE99_08640</name>
</gene>
<dbReference type="InterPro" id="IPR051792">
    <property type="entry name" value="GGT_bact"/>
</dbReference>
<feature type="binding site" evidence="7">
    <location>
        <begin position="460"/>
        <end position="461"/>
    </location>
    <ligand>
        <name>L-glutamate</name>
        <dbReference type="ChEBI" id="CHEBI:29985"/>
    </ligand>
</feature>
<keyword evidence="8 10" id="KW-0808">Transferase</keyword>
<evidence type="ECO:0000313" key="11">
    <source>
        <dbReference type="Proteomes" id="UP000219327"/>
    </source>
</evidence>
<dbReference type="Proteomes" id="UP000219327">
    <property type="component" value="Unassembled WGS sequence"/>
</dbReference>
<dbReference type="GO" id="GO:0006750">
    <property type="term" value="P:glutathione biosynthetic process"/>
    <property type="evidence" value="ECO:0007669"/>
    <property type="project" value="UniProtKB-KW"/>
</dbReference>
<evidence type="ECO:0000256" key="6">
    <source>
        <dbReference type="PIRSR" id="PIRSR600101-1"/>
    </source>
</evidence>
<dbReference type="EMBL" id="NTKD01000053">
    <property type="protein sequence ID" value="PDH37102.1"/>
    <property type="molecule type" value="Genomic_DNA"/>
</dbReference>
<dbReference type="GO" id="GO:0006751">
    <property type="term" value="P:glutathione catabolic process"/>
    <property type="evidence" value="ECO:0007669"/>
    <property type="project" value="UniProtKB-UniRule"/>
</dbReference>
<evidence type="ECO:0000256" key="7">
    <source>
        <dbReference type="PIRSR" id="PIRSR600101-2"/>
    </source>
</evidence>
<comment type="PTM">
    <text evidence="8">Cleaved by autocatalysis into a large and a small subunit.</text>
</comment>
<feature type="binding site" evidence="7">
    <location>
        <position position="482"/>
    </location>
    <ligand>
        <name>L-glutamate</name>
        <dbReference type="ChEBI" id="CHEBI:29985"/>
    </ligand>
</feature>
<dbReference type="GO" id="GO:0103068">
    <property type="term" value="F:leukotriene C4 gamma-glutamyl transferase activity"/>
    <property type="evidence" value="ECO:0007669"/>
    <property type="project" value="UniProtKB-EC"/>
</dbReference>
<comment type="subunit">
    <text evidence="8">This enzyme consists of two polypeptide chains, which are synthesized in precursor form from a single polypeptide.</text>
</comment>
<sequence length="580" mass="62214">MKLIEQGPSIFHQTICQCGVVCLAVVALLSGSSAFAASTEATYGTRGMVVSRSVHASAAGVQIMKDGGNAIDAAVATGFALAVTYPSAGNIGGGGFAVVRLTDGSVVTLDHRERAPLTATEDMYLDENGDVISGLSTRSHKAAGVPGSVDGLLRLLETHGTMSRSEVMAPAIRLARRGFPLDHDLVRQFTRVLPSMASYPASVAKFSREGTPYEVGDIWRQPDLAKVLRRIARDDREGFYAGEVARKIVSEMKEGNGDISLADLRDYKSIWRDPVHGSYRGYEIWGMGPPSSGGVLVVQMLNMLEPHNLKEMGWGSAASVHHIVEAARRAYADRAEYLGDPDFVDIPIPELVSKDYALSRFAGFDVEAASDSDAIGPGLTDLPRESRETTHFSVADGDGNLVSLTTTLNSGYGNKIVVPGTGILLNNEMNDFSIKPNTPNQYELIGREANAIGPGKRMLSSMSPTIVTKDGAPVLATGSPGGSTIIMTTLQVLINVIDHGMPIEDAVAQPRIHHQWRPERVTHERYALSKETRDVLEAMGHELRASRWGRGIGDANSIEIRDGILRGTKDPRAVGAAIGY</sequence>
<comment type="pathway">
    <text evidence="8">Sulfur metabolism; glutathione metabolism.</text>
</comment>
<dbReference type="InterPro" id="IPR043138">
    <property type="entry name" value="GGT_lsub"/>
</dbReference>
<evidence type="ECO:0000256" key="3">
    <source>
        <dbReference type="ARBA" id="ARBA00009381"/>
    </source>
</evidence>
<dbReference type="SUPFAM" id="SSF56235">
    <property type="entry name" value="N-terminal nucleophile aminohydrolases (Ntn hydrolases)"/>
    <property type="match status" value="1"/>
</dbReference>
<feature type="signal peptide" evidence="9">
    <location>
        <begin position="1"/>
        <end position="36"/>
    </location>
</feature>
<feature type="binding site" evidence="7">
    <location>
        <position position="431"/>
    </location>
    <ligand>
        <name>L-glutamate</name>
        <dbReference type="ChEBI" id="CHEBI:29985"/>
    </ligand>
</feature>
<comment type="catalytic activity">
    <reaction evidence="1 8">
        <text>an S-substituted glutathione + H2O = an S-substituted L-cysteinylglycine + L-glutamate</text>
        <dbReference type="Rhea" id="RHEA:59468"/>
        <dbReference type="ChEBI" id="CHEBI:15377"/>
        <dbReference type="ChEBI" id="CHEBI:29985"/>
        <dbReference type="ChEBI" id="CHEBI:90779"/>
        <dbReference type="ChEBI" id="CHEBI:143103"/>
        <dbReference type="EC" id="3.4.19.13"/>
    </reaction>
</comment>
<evidence type="ECO:0000256" key="4">
    <source>
        <dbReference type="ARBA" id="ARBA00023315"/>
    </source>
</evidence>